<dbReference type="PRINTS" id="PR00133">
    <property type="entry name" value="GLHYDRLASE3"/>
</dbReference>
<dbReference type="InterPro" id="IPR002772">
    <property type="entry name" value="Glyco_hydro_3_C"/>
</dbReference>
<comment type="caution">
    <text evidence="9">The sequence shown here is derived from an EMBL/GenBank/DDBJ whole genome shotgun (WGS) entry which is preliminary data.</text>
</comment>
<dbReference type="Gene3D" id="3.20.20.300">
    <property type="entry name" value="Glycoside hydrolase, family 3, N-terminal domain"/>
    <property type="match status" value="1"/>
</dbReference>
<organism evidence="9 10">
    <name type="scientific">Apiotrichum porosum</name>
    <dbReference type="NCBI Taxonomy" id="105984"/>
    <lineage>
        <taxon>Eukaryota</taxon>
        <taxon>Fungi</taxon>
        <taxon>Dikarya</taxon>
        <taxon>Basidiomycota</taxon>
        <taxon>Agaricomycotina</taxon>
        <taxon>Tremellomycetes</taxon>
        <taxon>Trichosporonales</taxon>
        <taxon>Trichosporonaceae</taxon>
        <taxon>Apiotrichum</taxon>
    </lineage>
</organism>
<keyword evidence="5 7" id="KW-0119">Carbohydrate metabolism</keyword>
<dbReference type="OrthoDB" id="47059at2759"/>
<feature type="domain" description="PA14" evidence="8">
    <location>
        <begin position="412"/>
        <end position="577"/>
    </location>
</feature>
<evidence type="ECO:0000256" key="3">
    <source>
        <dbReference type="ARBA" id="ARBA00012744"/>
    </source>
</evidence>
<keyword evidence="4 7" id="KW-0378">Hydrolase</keyword>
<dbReference type="STRING" id="105984.A0A427XZQ0"/>
<comment type="pathway">
    <text evidence="7">Glycan metabolism; cellulose degradation.</text>
</comment>
<reference evidence="9 10" key="1">
    <citation type="submission" date="2018-11" db="EMBL/GenBank/DDBJ databases">
        <title>Genome sequence of Apiotrichum porosum DSM 27194.</title>
        <authorList>
            <person name="Aliyu H."/>
            <person name="Gorte O."/>
            <person name="Ochsenreither K."/>
        </authorList>
    </citation>
    <scope>NUCLEOTIDE SEQUENCE [LARGE SCALE GENOMIC DNA]</scope>
    <source>
        <strain evidence="9 10">DSM 27194</strain>
    </source>
</reference>
<protein>
    <recommendedName>
        <fullName evidence="3 7">beta-glucosidase</fullName>
        <ecNumber evidence="3 7">3.2.1.21</ecNumber>
    </recommendedName>
</protein>
<evidence type="ECO:0000256" key="2">
    <source>
        <dbReference type="ARBA" id="ARBA00005336"/>
    </source>
</evidence>
<evidence type="ECO:0000259" key="8">
    <source>
        <dbReference type="PROSITE" id="PS51820"/>
    </source>
</evidence>
<dbReference type="PANTHER" id="PTHR42715">
    <property type="entry name" value="BETA-GLUCOSIDASE"/>
    <property type="match status" value="1"/>
</dbReference>
<dbReference type="PROSITE" id="PS00775">
    <property type="entry name" value="GLYCOSYL_HYDROL_F3"/>
    <property type="match status" value="1"/>
</dbReference>
<dbReference type="InterPro" id="IPR013783">
    <property type="entry name" value="Ig-like_fold"/>
</dbReference>
<dbReference type="Pfam" id="PF14310">
    <property type="entry name" value="Fn3-like"/>
    <property type="match status" value="1"/>
</dbReference>
<comment type="catalytic activity">
    <reaction evidence="1 7">
        <text>Hydrolysis of terminal, non-reducing beta-D-glucosyl residues with release of beta-D-glucose.</text>
        <dbReference type="EC" id="3.2.1.21"/>
    </reaction>
</comment>
<keyword evidence="6 7" id="KW-0326">Glycosidase</keyword>
<dbReference type="InterPro" id="IPR019800">
    <property type="entry name" value="Glyco_hydro_3_AS"/>
</dbReference>
<evidence type="ECO:0000256" key="1">
    <source>
        <dbReference type="ARBA" id="ARBA00000448"/>
    </source>
</evidence>
<evidence type="ECO:0000256" key="6">
    <source>
        <dbReference type="ARBA" id="ARBA00023295"/>
    </source>
</evidence>
<dbReference type="Pfam" id="PF00933">
    <property type="entry name" value="Glyco_hydro_3"/>
    <property type="match status" value="1"/>
</dbReference>
<dbReference type="InterPro" id="IPR017853">
    <property type="entry name" value="GH"/>
</dbReference>
<evidence type="ECO:0000256" key="4">
    <source>
        <dbReference type="ARBA" id="ARBA00022801"/>
    </source>
</evidence>
<dbReference type="InterPro" id="IPR036962">
    <property type="entry name" value="Glyco_hydro_3_N_sf"/>
</dbReference>
<dbReference type="GO" id="GO:0030245">
    <property type="term" value="P:cellulose catabolic process"/>
    <property type="evidence" value="ECO:0007669"/>
    <property type="project" value="UniProtKB-UniPathway"/>
</dbReference>
<dbReference type="Gene3D" id="2.60.120.260">
    <property type="entry name" value="Galactose-binding domain-like"/>
    <property type="match status" value="1"/>
</dbReference>
<keyword evidence="7" id="KW-0624">Polysaccharide degradation</keyword>
<dbReference type="Gene3D" id="3.40.50.1700">
    <property type="entry name" value="Glycoside hydrolase family 3 C-terminal domain"/>
    <property type="match status" value="1"/>
</dbReference>
<dbReference type="FunFam" id="2.60.40.10:FF:000495">
    <property type="entry name" value="Periplasmic beta-glucosidase"/>
    <property type="match status" value="1"/>
</dbReference>
<name>A0A427XZQ0_9TREE</name>
<accession>A0A427XZQ0</accession>
<dbReference type="Pfam" id="PF01915">
    <property type="entry name" value="Glyco_hydro_3_C"/>
    <property type="match status" value="1"/>
</dbReference>
<dbReference type="RefSeq" id="XP_028477802.1">
    <property type="nucleotide sequence ID" value="XM_028621350.1"/>
</dbReference>
<evidence type="ECO:0000256" key="7">
    <source>
        <dbReference type="RuleBase" id="RU361161"/>
    </source>
</evidence>
<keyword evidence="10" id="KW-1185">Reference proteome</keyword>
<dbReference type="InterPro" id="IPR037524">
    <property type="entry name" value="PA14/GLEYA"/>
</dbReference>
<dbReference type="InterPro" id="IPR026891">
    <property type="entry name" value="Fn3-like"/>
</dbReference>
<dbReference type="InterPro" id="IPR001764">
    <property type="entry name" value="Glyco_hydro_3_N"/>
</dbReference>
<dbReference type="EC" id="3.2.1.21" evidence="3 7"/>
<dbReference type="EMBL" id="RSCE01000003">
    <property type="protein sequence ID" value="RSH84354.1"/>
    <property type="molecule type" value="Genomic_DNA"/>
</dbReference>
<dbReference type="GeneID" id="39590417"/>
<evidence type="ECO:0000256" key="5">
    <source>
        <dbReference type="ARBA" id="ARBA00023277"/>
    </source>
</evidence>
<evidence type="ECO:0000313" key="10">
    <source>
        <dbReference type="Proteomes" id="UP000279236"/>
    </source>
</evidence>
<dbReference type="UniPathway" id="UPA00696"/>
<sequence>MSETSAFTDFDVADLEKATLLSGKNGYSSACLPQHGIPSLRMSDGPSACRGTTSVPELGLYAYQPSVFNGTPSNCYPCSLGLGASFDIELVADVAGQIAKEARAKNVHVLLAPTVNLVRSPLAGRGFEFFSEDPYHAGMMGAAHVKAVQAQGISACLKHFIANEQETEKHSNDSIVSPRALREVYLEPFRIVLHEASPLSIMTSYNRLNGLHTSEDKWLLHDVLRQEWNWKGTLISDWYGTYSCSTSIKAGLDIEMPGPALWRAAPQILSLLEAGKITTKDIDACATRVLSLVKHLLKSGLLFEDVENIVDTPESRNLLRRAAADAIVLLKNDAKVLPIDPSKLKRIAVIGLSAAMAHTSGGGAASVPTETFTVSPLAGIKGAVEPLGIQVDWAPGTSNYRFTPPLDPYLVGAAHPVEIEFWRSEPHAQWKDGVAGVIPSSAADHVLRVSTTKCFMHDGVPEDIINNARHVRLRTIFKAPLTGQWKFGISSIDQCQFFVDGTNIDYTTNLGKGELFFGFCHEERSIVMDLRQGQEYTIELRCWATGKMDSLPVKFSAGFQIGGAPALEPQQAIVEAVELAQSADITIVVVGLNKDYETEGNDRDDMDLPGTANDLVKAILATSQDVVVVNQSGMPVTMPWADDASTLLQAFYGGSNLGNGLADVLFGKVNPSGKLPVTFPRTLGDTPTATGYGTTAASVTKAYYQEDIFVGYRHFDRTARLPLFPFGHGLSYTTFEYSSLTATNPDGQEGKFRIQFTIKNTGHLFGKEAAQVYVADVKSSVVRPCKELKAFRKVALEPGQASEVVIELDKRALSFWEDSEEGGWRAEAGVFEVLVGPSSASLPLKVEITLERDIAWRGL</sequence>
<dbReference type="PROSITE" id="PS51820">
    <property type="entry name" value="PA14"/>
    <property type="match status" value="1"/>
</dbReference>
<dbReference type="AlphaFoldDB" id="A0A427XZQ0"/>
<dbReference type="InterPro" id="IPR050288">
    <property type="entry name" value="Cellulose_deg_GH3"/>
</dbReference>
<comment type="similarity">
    <text evidence="2 7">Belongs to the glycosyl hydrolase 3 family.</text>
</comment>
<proteinExistence type="inferred from homology"/>
<dbReference type="Gene3D" id="2.60.40.10">
    <property type="entry name" value="Immunoglobulins"/>
    <property type="match status" value="1"/>
</dbReference>
<gene>
    <name evidence="9" type="ORF">EHS24_005874</name>
</gene>
<dbReference type="InterPro" id="IPR036881">
    <property type="entry name" value="Glyco_hydro_3_C_sf"/>
</dbReference>
<dbReference type="Proteomes" id="UP000279236">
    <property type="component" value="Unassembled WGS sequence"/>
</dbReference>
<evidence type="ECO:0000313" key="9">
    <source>
        <dbReference type="EMBL" id="RSH84354.1"/>
    </source>
</evidence>
<dbReference type="GO" id="GO:0008422">
    <property type="term" value="F:beta-glucosidase activity"/>
    <property type="evidence" value="ECO:0007669"/>
    <property type="project" value="UniProtKB-EC"/>
</dbReference>
<dbReference type="PANTHER" id="PTHR42715:SF10">
    <property type="entry name" value="BETA-GLUCOSIDASE"/>
    <property type="match status" value="1"/>
</dbReference>
<dbReference type="SMART" id="SM01217">
    <property type="entry name" value="Fn3_like"/>
    <property type="match status" value="1"/>
</dbReference>
<dbReference type="SUPFAM" id="SSF51445">
    <property type="entry name" value="(Trans)glycosidases"/>
    <property type="match status" value="1"/>
</dbReference>
<dbReference type="SUPFAM" id="SSF52279">
    <property type="entry name" value="Beta-D-glucan exohydrolase, C-terminal domain"/>
    <property type="match status" value="1"/>
</dbReference>